<dbReference type="Proteomes" id="UP000237472">
    <property type="component" value="Unassembled WGS sequence"/>
</dbReference>
<sequence length="257" mass="29148">MNFSKIIFSLFLFFSFLFANEKTIIIGLTPNPFESLIEHMREDFKKEGYELKIVEFADYILPNKALSNKELDANLYQHKPFLDEYNKNAKSDLVATTPIVIAPMAAFSQKLKDLSELKDGARIAIPNDPTNESRALELLEKAGLIKLNHKVLKTPLDIVENPKKLKFLELKAAQLPRALDDVDVAVINSNYALGANLNPVKDSIFIEDKDSPYVNFIVVRAEDSQSAKTKAIDKVLRSEKLKKFIEENYKNILIPGF</sequence>
<name>A0A2G4R4F7_9BACT</name>
<keyword evidence="5" id="KW-0564">Palmitate</keyword>
<evidence type="ECO:0000313" key="8">
    <source>
        <dbReference type="Proteomes" id="UP000237472"/>
    </source>
</evidence>
<proteinExistence type="inferred from homology"/>
<keyword evidence="6" id="KW-0449">Lipoprotein</keyword>
<dbReference type="EMBL" id="LDWY01000029">
    <property type="protein sequence ID" value="PHY91446.1"/>
    <property type="molecule type" value="Genomic_DNA"/>
</dbReference>
<accession>A0A2G4R4F7</accession>
<dbReference type="NCBIfam" id="TIGR00363">
    <property type="entry name" value="MetQ/NlpA family lipoprotein"/>
    <property type="match status" value="1"/>
</dbReference>
<dbReference type="PIRSF" id="PIRSF002854">
    <property type="entry name" value="MetQ"/>
    <property type="match status" value="1"/>
</dbReference>
<organism evidence="7 8">
    <name type="scientific">Campylobacter vulpis</name>
    <dbReference type="NCBI Taxonomy" id="1655500"/>
    <lineage>
        <taxon>Bacteria</taxon>
        <taxon>Pseudomonadati</taxon>
        <taxon>Campylobacterota</taxon>
        <taxon>Epsilonproteobacteria</taxon>
        <taxon>Campylobacterales</taxon>
        <taxon>Campylobacteraceae</taxon>
        <taxon>Campylobacter</taxon>
    </lineage>
</organism>
<dbReference type="PANTHER" id="PTHR30429">
    <property type="entry name" value="D-METHIONINE-BINDING LIPOPROTEIN METQ"/>
    <property type="match status" value="1"/>
</dbReference>
<comment type="subcellular location">
    <subcellularLocation>
        <location evidence="1">Membrane</location>
        <topology evidence="1">Lipid-anchor</topology>
    </subcellularLocation>
</comment>
<comment type="caution">
    <text evidence="7">The sequence shown here is derived from an EMBL/GenBank/DDBJ whole genome shotgun (WGS) entry which is preliminary data.</text>
</comment>
<dbReference type="GO" id="GO:0016020">
    <property type="term" value="C:membrane"/>
    <property type="evidence" value="ECO:0007669"/>
    <property type="project" value="UniProtKB-SubCell"/>
</dbReference>
<protein>
    <submittedName>
        <fullName evidence="7">Methionine ABC transporter substrate-binding protein</fullName>
    </submittedName>
</protein>
<gene>
    <name evidence="7" type="ORF">AA994_02450</name>
</gene>
<dbReference type="InterPro" id="IPR004872">
    <property type="entry name" value="Lipoprotein_NlpA"/>
</dbReference>
<keyword evidence="3" id="KW-0732">Signal</keyword>
<evidence type="ECO:0000256" key="5">
    <source>
        <dbReference type="ARBA" id="ARBA00023139"/>
    </source>
</evidence>
<evidence type="ECO:0000256" key="3">
    <source>
        <dbReference type="ARBA" id="ARBA00022729"/>
    </source>
</evidence>
<evidence type="ECO:0000256" key="1">
    <source>
        <dbReference type="ARBA" id="ARBA00004635"/>
    </source>
</evidence>
<reference evidence="8" key="1">
    <citation type="submission" date="2015-06" db="EMBL/GenBank/DDBJ databases">
        <authorList>
            <person name="Parisi A."/>
            <person name="Chiara M."/>
            <person name="Florio D."/>
            <person name="Miccolupo A."/>
            <person name="Manzari C."/>
            <person name="Mion D."/>
            <person name="Caruso M."/>
            <person name="D'erchia A.M."/>
            <person name="Zanoni R."/>
        </authorList>
    </citation>
    <scope>NUCLEOTIDE SEQUENCE [LARGE SCALE GENOMIC DNA]</scope>
    <source>
        <strain evidence="8">73/13</strain>
    </source>
</reference>
<dbReference type="PANTHER" id="PTHR30429:SF1">
    <property type="entry name" value="D-METHIONINE-BINDING LIPOPROTEIN METQ-RELATED"/>
    <property type="match status" value="1"/>
</dbReference>
<evidence type="ECO:0000313" key="7">
    <source>
        <dbReference type="EMBL" id="PHY91446.1"/>
    </source>
</evidence>
<dbReference type="Gene3D" id="3.40.190.10">
    <property type="entry name" value="Periplasmic binding protein-like II"/>
    <property type="match status" value="2"/>
</dbReference>
<dbReference type="RefSeq" id="WP_099461177.1">
    <property type="nucleotide sequence ID" value="NZ_LDWY01000029.1"/>
</dbReference>
<evidence type="ECO:0000256" key="2">
    <source>
        <dbReference type="ARBA" id="ARBA00008973"/>
    </source>
</evidence>
<evidence type="ECO:0000256" key="4">
    <source>
        <dbReference type="ARBA" id="ARBA00023136"/>
    </source>
</evidence>
<evidence type="ECO:0000256" key="6">
    <source>
        <dbReference type="ARBA" id="ARBA00023288"/>
    </source>
</evidence>
<dbReference type="SUPFAM" id="SSF53850">
    <property type="entry name" value="Periplasmic binding protein-like II"/>
    <property type="match status" value="1"/>
</dbReference>
<dbReference type="Pfam" id="PF03180">
    <property type="entry name" value="Lipoprotein_9"/>
    <property type="match status" value="1"/>
</dbReference>
<dbReference type="AlphaFoldDB" id="A0A2G4R4F7"/>
<keyword evidence="4" id="KW-0472">Membrane</keyword>
<dbReference type="OrthoDB" id="9812878at2"/>
<comment type="similarity">
    <text evidence="2">Belongs to the NlpA lipoprotein family.</text>
</comment>